<dbReference type="Gene3D" id="3.40.50.300">
    <property type="entry name" value="P-loop containing nucleotide triphosphate hydrolases"/>
    <property type="match status" value="2"/>
</dbReference>
<evidence type="ECO:0000313" key="7">
    <source>
        <dbReference type="WBParaSite" id="SMTH1_92840.1"/>
    </source>
</evidence>
<dbReference type="FunFam" id="3.40.50.300:FF:000102">
    <property type="entry name" value="RNA helicase, activating signal cointegrator 1"/>
    <property type="match status" value="1"/>
</dbReference>
<dbReference type="GO" id="GO:0005524">
    <property type="term" value="F:ATP binding"/>
    <property type="evidence" value="ECO:0007669"/>
    <property type="project" value="UniProtKB-KW"/>
</dbReference>
<dbReference type="InterPro" id="IPR011545">
    <property type="entry name" value="DEAD/DEAH_box_helicase_dom"/>
</dbReference>
<keyword evidence="4" id="KW-0067">ATP-binding</keyword>
<dbReference type="SMART" id="SM00487">
    <property type="entry name" value="DEXDc"/>
    <property type="match status" value="1"/>
</dbReference>
<evidence type="ECO:0000256" key="3">
    <source>
        <dbReference type="ARBA" id="ARBA00022806"/>
    </source>
</evidence>
<evidence type="ECO:0000259" key="5">
    <source>
        <dbReference type="PROSITE" id="PS51192"/>
    </source>
</evidence>
<dbReference type="PROSITE" id="PS51192">
    <property type="entry name" value="HELICASE_ATP_BIND_1"/>
    <property type="match status" value="1"/>
</dbReference>
<accession>A0AA85C0P2</accession>
<dbReference type="SUPFAM" id="SSF52540">
    <property type="entry name" value="P-loop containing nucleoside triphosphate hydrolases"/>
    <property type="match status" value="2"/>
</dbReference>
<dbReference type="InterPro" id="IPR050474">
    <property type="entry name" value="Hel308_SKI2-like"/>
</dbReference>
<organism evidence="6 7">
    <name type="scientific">Schistosoma mattheei</name>
    <dbReference type="NCBI Taxonomy" id="31246"/>
    <lineage>
        <taxon>Eukaryota</taxon>
        <taxon>Metazoa</taxon>
        <taxon>Spiralia</taxon>
        <taxon>Lophotrochozoa</taxon>
        <taxon>Platyhelminthes</taxon>
        <taxon>Trematoda</taxon>
        <taxon>Digenea</taxon>
        <taxon>Strigeidida</taxon>
        <taxon>Schistosomatoidea</taxon>
        <taxon>Schistosomatidae</taxon>
        <taxon>Schistosoma</taxon>
    </lineage>
</organism>
<keyword evidence="3" id="KW-0347">Helicase</keyword>
<dbReference type="PANTHER" id="PTHR47961">
    <property type="entry name" value="DNA POLYMERASE THETA, PUTATIVE (AFU_ORTHOLOGUE AFUA_1G05260)-RELATED"/>
    <property type="match status" value="1"/>
</dbReference>
<proteinExistence type="predicted"/>
<evidence type="ECO:0000313" key="6">
    <source>
        <dbReference type="Proteomes" id="UP000050791"/>
    </source>
</evidence>
<reference evidence="7" key="1">
    <citation type="submission" date="2023-11" db="UniProtKB">
        <authorList>
            <consortium name="WormBaseParasite"/>
        </authorList>
    </citation>
    <scope>IDENTIFICATION</scope>
</reference>
<protein>
    <recommendedName>
        <fullName evidence="5">Helicase ATP-binding domain-containing protein</fullName>
    </recommendedName>
</protein>
<sequence>MVNLGSNNNTLQDLNESSTQSCFSRNFTNFIEERNYADLKCIKGKSLREKFHELLPPNYSAHLKSELDKRIDRFRESCLHLVGKDSVNIKELGTCAMFILLGDMGEQLMELLSRGVSVMDIPRHCSVKNLKPKILSKIGGSGADDVDIAWTEVCKCLGGILAFHPFKTTNQDEFSQLFRCCRVVYQSDEFITKSTNTHKHKKLIMKNVTCKKSSVVHNVKEKKVDIKETNGFYDTEITDPLRRLLLTPLIEQDQKRNSNQPGTSSSLFSSSTSTSLQATNLINLTNKLSCKAKQLDITKEQFIQMIFDILASSKSNDEVQEELFELIGLDCVDVIFDLINRRAEWTNVYFTTEGSSEQNDAKQSEQIKNDDVNNSNVSLIEKLFADPLTASNTRQARIEENALKTMERLRKALNNRSSGSQSNDNDLPHVYDASAKLRKNSIMTDTSKLLLPENVKYQQLALCDQVEFPLSAKPPEDILNVKRVKISSLDEIGQTVFHGMKELNLIQSVVYPLAYHTSENLLISAPTGAGKTNVALLTIVQLLRTYMKEDNVLDLKAFKIVYLAPMKALAAEMADTFSKRLSPLGVRVRECTGDMHLSKQELLETQMLVSTPEKWDVISRKGTGDANLVKLVKLLIIDEVHLLHEERGAVIEALVARTLRQVESSQTMIRLVGLSATLPNYIDVARFLCVNLQRGLFYFDSRFRPVPLAMSFIGIRGSNRKVQDLNMSTICYEKVLEQVKQGEQVMVFVHSRGDTFRTARALRTSAQQLNHMMYFRNNDSSTIKICLKR</sequence>
<dbReference type="InterPro" id="IPR027417">
    <property type="entry name" value="P-loop_NTPase"/>
</dbReference>
<evidence type="ECO:0000256" key="2">
    <source>
        <dbReference type="ARBA" id="ARBA00022801"/>
    </source>
</evidence>
<dbReference type="PANTHER" id="PTHR47961:SF13">
    <property type="entry name" value="ACTIVATING SIGNAL COINTEGRATOR 1 COMPLEX SUBUNIT 3"/>
    <property type="match status" value="1"/>
</dbReference>
<keyword evidence="2" id="KW-0378">Hydrolase</keyword>
<dbReference type="Pfam" id="PF00270">
    <property type="entry name" value="DEAD"/>
    <property type="match status" value="1"/>
</dbReference>
<evidence type="ECO:0000256" key="1">
    <source>
        <dbReference type="ARBA" id="ARBA00022741"/>
    </source>
</evidence>
<keyword evidence="1" id="KW-0547">Nucleotide-binding</keyword>
<dbReference type="Proteomes" id="UP000050791">
    <property type="component" value="Unassembled WGS sequence"/>
</dbReference>
<dbReference type="GO" id="GO:0016787">
    <property type="term" value="F:hydrolase activity"/>
    <property type="evidence" value="ECO:0007669"/>
    <property type="project" value="UniProtKB-KW"/>
</dbReference>
<dbReference type="AlphaFoldDB" id="A0AA85C0P2"/>
<evidence type="ECO:0000256" key="4">
    <source>
        <dbReference type="ARBA" id="ARBA00022840"/>
    </source>
</evidence>
<dbReference type="WBParaSite" id="SMTH1_92840.1">
    <property type="protein sequence ID" value="SMTH1_92840.1"/>
    <property type="gene ID" value="SMTH1_92840"/>
</dbReference>
<feature type="domain" description="Helicase ATP-binding" evidence="5">
    <location>
        <begin position="512"/>
        <end position="696"/>
    </location>
</feature>
<dbReference type="GO" id="GO:0004386">
    <property type="term" value="F:helicase activity"/>
    <property type="evidence" value="ECO:0007669"/>
    <property type="project" value="UniProtKB-KW"/>
</dbReference>
<dbReference type="GO" id="GO:0003676">
    <property type="term" value="F:nucleic acid binding"/>
    <property type="evidence" value="ECO:0007669"/>
    <property type="project" value="InterPro"/>
</dbReference>
<name>A0AA85C0P2_9TREM</name>
<dbReference type="InterPro" id="IPR014001">
    <property type="entry name" value="Helicase_ATP-bd"/>
</dbReference>